<feature type="region of interest" description="Disordered" evidence="1">
    <location>
        <begin position="278"/>
        <end position="299"/>
    </location>
</feature>
<dbReference type="AlphaFoldDB" id="A0AAD6V9H1"/>
<dbReference type="Proteomes" id="UP001219525">
    <property type="component" value="Unassembled WGS sequence"/>
</dbReference>
<evidence type="ECO:0000313" key="2">
    <source>
        <dbReference type="EMBL" id="KAJ7206783.1"/>
    </source>
</evidence>
<name>A0AAD6V9H1_9AGAR</name>
<dbReference type="EMBL" id="JARJCW010000038">
    <property type="protein sequence ID" value="KAJ7206783.1"/>
    <property type="molecule type" value="Genomic_DNA"/>
</dbReference>
<protein>
    <submittedName>
        <fullName evidence="2">Uncharacterized protein</fullName>
    </submittedName>
</protein>
<proteinExistence type="predicted"/>
<comment type="caution">
    <text evidence="2">The sequence shown here is derived from an EMBL/GenBank/DDBJ whole genome shotgun (WGS) entry which is preliminary data.</text>
</comment>
<evidence type="ECO:0000313" key="3">
    <source>
        <dbReference type="Proteomes" id="UP001219525"/>
    </source>
</evidence>
<keyword evidence="3" id="KW-1185">Reference proteome</keyword>
<organism evidence="2 3">
    <name type="scientific">Mycena pura</name>
    <dbReference type="NCBI Taxonomy" id="153505"/>
    <lineage>
        <taxon>Eukaryota</taxon>
        <taxon>Fungi</taxon>
        <taxon>Dikarya</taxon>
        <taxon>Basidiomycota</taxon>
        <taxon>Agaricomycotina</taxon>
        <taxon>Agaricomycetes</taxon>
        <taxon>Agaricomycetidae</taxon>
        <taxon>Agaricales</taxon>
        <taxon>Marasmiineae</taxon>
        <taxon>Mycenaceae</taxon>
        <taxon>Mycena</taxon>
    </lineage>
</organism>
<accession>A0AAD6V9H1</accession>
<gene>
    <name evidence="2" type="ORF">GGX14DRAFT_636985</name>
</gene>
<sequence>MEADSSKAKKTGREWISPTTNRSVPWCQKFSPMFMAVGAFMALSQDALTTIMDMIYLAAISTKQPDYEDPHVARTDIQGFLVENTPAVVLKDLQDGIRKLVGASSLSKPPRDILLTDADSKERHDRHRAILSVTLLHEFVHTTTKQTKHWFPALLLTLAPSLPGRLVPDANGCGEAAGYTFPVRKRGWRIYTLVAHPWWASPLTLDEGESILDLVIGGVRCWDITPSVHVPPAAYSAHAWPVSQVVALRRAGHRDVRQYDEDGWALCVNARNEQGIVPLDRDGSSAGGGSTATHVAGAV</sequence>
<reference evidence="2" key="1">
    <citation type="submission" date="2023-03" db="EMBL/GenBank/DDBJ databases">
        <title>Massive genome expansion in bonnet fungi (Mycena s.s.) driven by repeated elements and novel gene families across ecological guilds.</title>
        <authorList>
            <consortium name="Lawrence Berkeley National Laboratory"/>
            <person name="Harder C.B."/>
            <person name="Miyauchi S."/>
            <person name="Viragh M."/>
            <person name="Kuo A."/>
            <person name="Thoen E."/>
            <person name="Andreopoulos B."/>
            <person name="Lu D."/>
            <person name="Skrede I."/>
            <person name="Drula E."/>
            <person name="Henrissat B."/>
            <person name="Morin E."/>
            <person name="Kohler A."/>
            <person name="Barry K."/>
            <person name="LaButti K."/>
            <person name="Morin E."/>
            <person name="Salamov A."/>
            <person name="Lipzen A."/>
            <person name="Mereny Z."/>
            <person name="Hegedus B."/>
            <person name="Baldrian P."/>
            <person name="Stursova M."/>
            <person name="Weitz H."/>
            <person name="Taylor A."/>
            <person name="Grigoriev I.V."/>
            <person name="Nagy L.G."/>
            <person name="Martin F."/>
            <person name="Kauserud H."/>
        </authorList>
    </citation>
    <scope>NUCLEOTIDE SEQUENCE</scope>
    <source>
        <strain evidence="2">9144</strain>
    </source>
</reference>
<evidence type="ECO:0000256" key="1">
    <source>
        <dbReference type="SAM" id="MobiDB-lite"/>
    </source>
</evidence>